<dbReference type="InterPro" id="IPR007910">
    <property type="entry name" value="DUF735"/>
</dbReference>
<protein>
    <submittedName>
        <fullName evidence="1">Uncharacterized protein</fullName>
    </submittedName>
</protein>
<dbReference type="RefSeq" id="WP_025408685.1">
    <property type="nucleotide sequence ID" value="NZ_CP005752.1"/>
</dbReference>
<sequence>MILNIKAIHTCLLDYLKSFKEVIKKLGISLDIIHTYNHPYISKHTTKSENICAVKFENIDNLLIPNSRCGEFYSNVNEFSLHFQIFILSQVIDSKDRDSYYTMLQIYSLLTDFIYALKHIGTDASFTKLFKTFLNVDIEITIPSDGVINIKLLGAVKTNFTAKISPSSTNNRNRKIKLCYKNKNENIQCKILIFHFLPKGYAESIYTFLKNLIPIGRALKLYDMENKEIAKFNI</sequence>
<evidence type="ECO:0000313" key="1">
    <source>
        <dbReference type="EMBL" id="AHH11403.1"/>
    </source>
</evidence>
<dbReference type="Pfam" id="PF05246">
    <property type="entry name" value="DUF735"/>
    <property type="match status" value="1"/>
</dbReference>
<dbReference type="HOGENOM" id="CLU_1183184_0_0_12"/>
<reference evidence="1" key="1">
    <citation type="submission" date="2013-04" db="EMBL/GenBank/DDBJ databases">
        <title>Comparative Genomics of Relapsing Fever Spirochetes.</title>
        <authorList>
            <person name="Schwan T.G."/>
            <person name="Raffel S.J."/>
            <person name="Porcella S.F."/>
            <person name="Martens C.A."/>
            <person name="Bruno D.P."/>
            <person name="Ricklefs S.M."/>
            <person name="Barbian K.B."/>
        </authorList>
    </citation>
    <scope>NUCLEOTIDE SEQUENCE</scope>
    <source>
        <strain evidence="1">Co53</strain>
        <plasmid evidence="1">unnamed</plasmid>
    </source>
</reference>
<proteinExistence type="predicted"/>
<dbReference type="AlphaFoldDB" id="W5SXJ5"/>
<geneLocation type="plasmid" evidence="1">
    <name>unnamed</name>
</geneLocation>
<gene>
    <name evidence="1" type="ORF">BCO_0008100</name>
</gene>
<keyword evidence="1" id="KW-0614">Plasmid</keyword>
<organism evidence="1">
    <name type="scientific">Borrelia coriaceae ATCC 43381</name>
    <dbReference type="NCBI Taxonomy" id="1408429"/>
    <lineage>
        <taxon>Bacteria</taxon>
        <taxon>Pseudomonadati</taxon>
        <taxon>Spirochaetota</taxon>
        <taxon>Spirochaetia</taxon>
        <taxon>Spirochaetales</taxon>
        <taxon>Borreliaceae</taxon>
        <taxon>Borrelia</taxon>
    </lineage>
</organism>
<dbReference type="EMBL" id="CP005752">
    <property type="protein sequence ID" value="AHH11403.1"/>
    <property type="molecule type" value="Genomic_DNA"/>
</dbReference>
<name>W5SXJ5_9SPIR</name>
<accession>W5SXJ5</accession>